<evidence type="ECO:0000313" key="2">
    <source>
        <dbReference type="Proteomes" id="UP000218231"/>
    </source>
</evidence>
<organism evidence="1 2">
    <name type="scientific">Diploscapter pachys</name>
    <dbReference type="NCBI Taxonomy" id="2018661"/>
    <lineage>
        <taxon>Eukaryota</taxon>
        <taxon>Metazoa</taxon>
        <taxon>Ecdysozoa</taxon>
        <taxon>Nematoda</taxon>
        <taxon>Chromadorea</taxon>
        <taxon>Rhabditida</taxon>
        <taxon>Rhabditina</taxon>
        <taxon>Rhabditomorpha</taxon>
        <taxon>Rhabditoidea</taxon>
        <taxon>Rhabditidae</taxon>
        <taxon>Diploscapter</taxon>
    </lineage>
</organism>
<reference evidence="1 2" key="1">
    <citation type="journal article" date="2017" name="Curr. Biol.">
        <title>Genome architecture and evolution of a unichromosomal asexual nematode.</title>
        <authorList>
            <person name="Fradin H."/>
            <person name="Zegar C."/>
            <person name="Gutwein M."/>
            <person name="Lucas J."/>
            <person name="Kovtun M."/>
            <person name="Corcoran D."/>
            <person name="Baugh L.R."/>
            <person name="Kiontke K."/>
            <person name="Gunsalus K."/>
            <person name="Fitch D.H."/>
            <person name="Piano F."/>
        </authorList>
    </citation>
    <scope>NUCLEOTIDE SEQUENCE [LARGE SCALE GENOMIC DNA]</scope>
    <source>
        <strain evidence="1">PF1309</strain>
    </source>
</reference>
<sequence>MTSDLCTSLVSLKSQSIFASSGFGCKNNLGDTTCASFFGLPPIEKSDGPDRSPGCFTYSGDPNAPVDQAAKQYAVDNWPIMSECSRFINEV</sequence>
<dbReference type="EMBL" id="LIAE01007859">
    <property type="protein sequence ID" value="PAV76613.1"/>
    <property type="molecule type" value="Genomic_DNA"/>
</dbReference>
<accession>A0A2A2KS38</accession>
<dbReference type="Proteomes" id="UP000218231">
    <property type="component" value="Unassembled WGS sequence"/>
</dbReference>
<dbReference type="AlphaFoldDB" id="A0A2A2KS38"/>
<gene>
    <name evidence="1" type="ORF">WR25_04756</name>
</gene>
<protein>
    <submittedName>
        <fullName evidence="1">Uncharacterized protein</fullName>
    </submittedName>
</protein>
<name>A0A2A2KS38_9BILA</name>
<proteinExistence type="predicted"/>
<evidence type="ECO:0000313" key="1">
    <source>
        <dbReference type="EMBL" id="PAV76613.1"/>
    </source>
</evidence>
<comment type="caution">
    <text evidence="1">The sequence shown here is derived from an EMBL/GenBank/DDBJ whole genome shotgun (WGS) entry which is preliminary data.</text>
</comment>
<keyword evidence="2" id="KW-1185">Reference proteome</keyword>